<dbReference type="Proteomes" id="UP000719766">
    <property type="component" value="Unassembled WGS sequence"/>
</dbReference>
<dbReference type="GeneID" id="64593698"/>
<gene>
    <name evidence="1" type="ORF">HD556DRAFT_1306599</name>
</gene>
<organism evidence="1 2">
    <name type="scientific">Suillus plorans</name>
    <dbReference type="NCBI Taxonomy" id="116603"/>
    <lineage>
        <taxon>Eukaryota</taxon>
        <taxon>Fungi</taxon>
        <taxon>Dikarya</taxon>
        <taxon>Basidiomycota</taxon>
        <taxon>Agaricomycotina</taxon>
        <taxon>Agaricomycetes</taxon>
        <taxon>Agaricomycetidae</taxon>
        <taxon>Boletales</taxon>
        <taxon>Suillineae</taxon>
        <taxon>Suillaceae</taxon>
        <taxon>Suillus</taxon>
    </lineage>
</organism>
<comment type="caution">
    <text evidence="1">The sequence shown here is derived from an EMBL/GenBank/DDBJ whole genome shotgun (WGS) entry which is preliminary data.</text>
</comment>
<dbReference type="OrthoDB" id="2609634at2759"/>
<name>A0A9P7DL27_9AGAM</name>
<evidence type="ECO:0000313" key="2">
    <source>
        <dbReference type="Proteomes" id="UP000719766"/>
    </source>
</evidence>
<keyword evidence="2" id="KW-1185">Reference proteome</keyword>
<protein>
    <submittedName>
        <fullName evidence="1">Uncharacterized protein</fullName>
    </submittedName>
</protein>
<dbReference type="RefSeq" id="XP_041162571.1">
    <property type="nucleotide sequence ID" value="XM_041299934.1"/>
</dbReference>
<evidence type="ECO:0000313" key="1">
    <source>
        <dbReference type="EMBL" id="KAG1797461.1"/>
    </source>
</evidence>
<accession>A0A9P7DL27</accession>
<proteinExistence type="predicted"/>
<dbReference type="EMBL" id="JABBWE010000016">
    <property type="protein sequence ID" value="KAG1797461.1"/>
    <property type="molecule type" value="Genomic_DNA"/>
</dbReference>
<sequence length="210" mass="23056">MLIDEAPVLDGTMGSRQDVSMLNIDLADDKLGSRTDLTASKVRSTFLVANLIAPDASHHMGRLSPNRRKIVRNLEKVVNKCIDCNCKGDHPTTDLLRERIYAALEGAVLNIEVDEIMRRHVSKAENSKNDDRHKLPTNNDNFIPPAAQCIFNGMKRGPFSLGTVLGAQSEPHGLFSFKAVPEPLKVKYQASLFTIVGLPLVLLAQSSAVQ</sequence>
<reference evidence="1" key="1">
    <citation type="journal article" date="2020" name="New Phytol.">
        <title>Comparative genomics reveals dynamic genome evolution in host specialist ectomycorrhizal fungi.</title>
        <authorList>
            <person name="Lofgren L.A."/>
            <person name="Nguyen N.H."/>
            <person name="Vilgalys R."/>
            <person name="Ruytinx J."/>
            <person name="Liao H.L."/>
            <person name="Branco S."/>
            <person name="Kuo A."/>
            <person name="LaButti K."/>
            <person name="Lipzen A."/>
            <person name="Andreopoulos W."/>
            <person name="Pangilinan J."/>
            <person name="Riley R."/>
            <person name="Hundley H."/>
            <person name="Na H."/>
            <person name="Barry K."/>
            <person name="Grigoriev I.V."/>
            <person name="Stajich J.E."/>
            <person name="Kennedy P.G."/>
        </authorList>
    </citation>
    <scope>NUCLEOTIDE SEQUENCE</scope>
    <source>
        <strain evidence="1">S12</strain>
    </source>
</reference>
<dbReference type="AlphaFoldDB" id="A0A9P7DL27"/>